<organism evidence="2 3">
    <name type="scientific">Pseudomonas rhodesiae</name>
    <dbReference type="NCBI Taxonomy" id="76760"/>
    <lineage>
        <taxon>Bacteria</taxon>
        <taxon>Pseudomonadati</taxon>
        <taxon>Pseudomonadota</taxon>
        <taxon>Gammaproteobacteria</taxon>
        <taxon>Pseudomonadales</taxon>
        <taxon>Pseudomonadaceae</taxon>
        <taxon>Pseudomonas</taxon>
    </lineage>
</organism>
<dbReference type="EMBL" id="LT629801">
    <property type="protein sequence ID" value="SDV10587.1"/>
    <property type="molecule type" value="Genomic_DNA"/>
</dbReference>
<keyword evidence="3" id="KW-1185">Reference proteome</keyword>
<evidence type="ECO:0000313" key="2">
    <source>
        <dbReference type="EMBL" id="SDV10587.1"/>
    </source>
</evidence>
<evidence type="ECO:0008006" key="4">
    <source>
        <dbReference type="Google" id="ProtNLM"/>
    </source>
</evidence>
<sequence length="392" mass="44518">MLRSTRFCLKFFTVAYAVAIPQGVFAETATNNSSERIEERWTSSPVDHWQTYSQSGSNGIHKFIESEHSYKIKKISPPSKKFRTGYAFVHNGSLYFEDRANHISYKKNWLGGYTSVNFTADSDYSALGYNFQTDSYSGSISACPLPNDRECKIFSFQPGTFPYVYAKNEGAVLSITNYGDALLFKDGEWCRMSMHNDVYSCANPELTQLTKPRAIQFYSSITYQGKVLLGEWPTGRLYEFDGTELKPSSMTPPKIAELANQRLGYEAQTMAEYCGDLFVGYWPKGEVWRYDHTARVWKFFNRFFSNVKGETFIPYSDREVDGLDSSFFGQRVTAMVPFEGALYVTTSNLRTWTSSDSAPETIAPSKVAEYGAIYKVTKPGCTTNYSYAKNYN</sequence>
<dbReference type="Proteomes" id="UP000182085">
    <property type="component" value="Chromosome I"/>
</dbReference>
<feature type="chain" id="PRO_5041907005" description="WG repeat-containing protein" evidence="1">
    <location>
        <begin position="27"/>
        <end position="392"/>
    </location>
</feature>
<evidence type="ECO:0000313" key="3">
    <source>
        <dbReference type="Proteomes" id="UP000182085"/>
    </source>
</evidence>
<accession>A0AAE8HDV3</accession>
<feature type="signal peptide" evidence="1">
    <location>
        <begin position="1"/>
        <end position="26"/>
    </location>
</feature>
<gene>
    <name evidence="2" type="ORF">SAMN04490209_3305</name>
</gene>
<evidence type="ECO:0000256" key="1">
    <source>
        <dbReference type="SAM" id="SignalP"/>
    </source>
</evidence>
<proteinExistence type="predicted"/>
<reference evidence="2 3" key="1">
    <citation type="submission" date="2016-10" db="EMBL/GenBank/DDBJ databases">
        <authorList>
            <person name="Varghese N."/>
            <person name="Submissions S."/>
        </authorList>
    </citation>
    <scope>NUCLEOTIDE SEQUENCE [LARGE SCALE GENOMIC DNA]</scope>
    <source>
        <strain evidence="2 3">BS2777</strain>
    </source>
</reference>
<dbReference type="AlphaFoldDB" id="A0AAE8HDV3"/>
<protein>
    <recommendedName>
        <fullName evidence="4">WG repeat-containing protein</fullName>
    </recommendedName>
</protein>
<name>A0AAE8HDV3_9PSED</name>
<keyword evidence="1" id="KW-0732">Signal</keyword>